<proteinExistence type="predicted"/>
<evidence type="ECO:0000313" key="2">
    <source>
        <dbReference type="Proteomes" id="UP000199459"/>
    </source>
</evidence>
<dbReference type="EMBL" id="FOCP01000033">
    <property type="protein sequence ID" value="SEN68413.1"/>
    <property type="molecule type" value="Genomic_DNA"/>
</dbReference>
<sequence length="99" mass="11176">MVIHIFISGEASRESVFLLMRDVQKFISTQFVYLFTSSSSAILKTDKPIRAYAKGRSGLWQAILKLCSASQISFVPFKRLKCFVKIGHSYVIGVIGHYL</sequence>
<organism evidence="1 2">
    <name type="scientific">Nitrosomonas marina</name>
    <dbReference type="NCBI Taxonomy" id="917"/>
    <lineage>
        <taxon>Bacteria</taxon>
        <taxon>Pseudomonadati</taxon>
        <taxon>Pseudomonadota</taxon>
        <taxon>Betaproteobacteria</taxon>
        <taxon>Nitrosomonadales</taxon>
        <taxon>Nitrosomonadaceae</taxon>
        <taxon>Nitrosomonas</taxon>
    </lineage>
</organism>
<dbReference type="Proteomes" id="UP000199459">
    <property type="component" value="Unassembled WGS sequence"/>
</dbReference>
<gene>
    <name evidence="1" type="ORF">SAMN05216325_13324</name>
</gene>
<reference evidence="1 2" key="1">
    <citation type="submission" date="2016-10" db="EMBL/GenBank/DDBJ databases">
        <authorList>
            <person name="de Groot N.N."/>
        </authorList>
    </citation>
    <scope>NUCLEOTIDE SEQUENCE [LARGE SCALE GENOMIC DNA]</scope>
    <source>
        <strain evidence="1 2">Nm22</strain>
    </source>
</reference>
<dbReference type="AlphaFoldDB" id="A0A1H8II92"/>
<protein>
    <submittedName>
        <fullName evidence="1">Uncharacterized protein</fullName>
    </submittedName>
</protein>
<evidence type="ECO:0000313" key="1">
    <source>
        <dbReference type="EMBL" id="SEN68413.1"/>
    </source>
</evidence>
<accession>A0A1H8II92</accession>
<name>A0A1H8II92_9PROT</name>